<proteinExistence type="predicted"/>
<accession>A0A5B7F6L5</accession>
<keyword evidence="3" id="KW-1185">Reference proteome</keyword>
<gene>
    <name evidence="2" type="ORF">E2C01_036870</name>
</gene>
<reference evidence="2 3" key="1">
    <citation type="submission" date="2019-05" db="EMBL/GenBank/DDBJ databases">
        <title>Another draft genome of Portunus trituberculatus and its Hox gene families provides insights of decapod evolution.</title>
        <authorList>
            <person name="Jeong J.-H."/>
            <person name="Song I."/>
            <person name="Kim S."/>
            <person name="Choi T."/>
            <person name="Kim D."/>
            <person name="Ryu S."/>
            <person name="Kim W."/>
        </authorList>
    </citation>
    <scope>NUCLEOTIDE SEQUENCE [LARGE SCALE GENOMIC DNA]</scope>
    <source>
        <tissue evidence="2">Muscle</tissue>
    </source>
</reference>
<sequence>MRRDSPLPIIPVSTEHTQGRRASIPLSSGAPRWLPRPGASCQSSLQRQSQNEATHRSKQNSVTSITVHKALSKTRFPGCRLVTGSLLHHSSLFPATRE</sequence>
<feature type="region of interest" description="Disordered" evidence="1">
    <location>
        <begin position="1"/>
        <end position="66"/>
    </location>
</feature>
<name>A0A5B7F6L5_PORTR</name>
<evidence type="ECO:0000313" key="3">
    <source>
        <dbReference type="Proteomes" id="UP000324222"/>
    </source>
</evidence>
<comment type="caution">
    <text evidence="2">The sequence shown here is derived from an EMBL/GenBank/DDBJ whole genome shotgun (WGS) entry which is preliminary data.</text>
</comment>
<evidence type="ECO:0000313" key="2">
    <source>
        <dbReference type="EMBL" id="MPC43230.1"/>
    </source>
</evidence>
<dbReference type="AlphaFoldDB" id="A0A5B7F6L5"/>
<organism evidence="2 3">
    <name type="scientific">Portunus trituberculatus</name>
    <name type="common">Swimming crab</name>
    <name type="synonym">Neptunus trituberculatus</name>
    <dbReference type="NCBI Taxonomy" id="210409"/>
    <lineage>
        <taxon>Eukaryota</taxon>
        <taxon>Metazoa</taxon>
        <taxon>Ecdysozoa</taxon>
        <taxon>Arthropoda</taxon>
        <taxon>Crustacea</taxon>
        <taxon>Multicrustacea</taxon>
        <taxon>Malacostraca</taxon>
        <taxon>Eumalacostraca</taxon>
        <taxon>Eucarida</taxon>
        <taxon>Decapoda</taxon>
        <taxon>Pleocyemata</taxon>
        <taxon>Brachyura</taxon>
        <taxon>Eubrachyura</taxon>
        <taxon>Portunoidea</taxon>
        <taxon>Portunidae</taxon>
        <taxon>Portuninae</taxon>
        <taxon>Portunus</taxon>
    </lineage>
</organism>
<dbReference type="EMBL" id="VSRR010005738">
    <property type="protein sequence ID" value="MPC43230.1"/>
    <property type="molecule type" value="Genomic_DNA"/>
</dbReference>
<evidence type="ECO:0000256" key="1">
    <source>
        <dbReference type="SAM" id="MobiDB-lite"/>
    </source>
</evidence>
<dbReference type="Proteomes" id="UP000324222">
    <property type="component" value="Unassembled WGS sequence"/>
</dbReference>
<feature type="compositionally biased region" description="Polar residues" evidence="1">
    <location>
        <begin position="40"/>
        <end position="52"/>
    </location>
</feature>
<protein>
    <submittedName>
        <fullName evidence="2">Uncharacterized protein</fullName>
    </submittedName>
</protein>